<dbReference type="PANTHER" id="PTHR43415:SF3">
    <property type="entry name" value="GNAT-FAMILY ACETYLTRANSFERASE"/>
    <property type="match status" value="1"/>
</dbReference>
<feature type="domain" description="N-acetyltransferase" evidence="1">
    <location>
        <begin position="7"/>
        <end position="159"/>
    </location>
</feature>
<dbReference type="RefSeq" id="WP_146817561.1">
    <property type="nucleotide sequence ID" value="NZ_BJYA01000017.1"/>
</dbReference>
<dbReference type="Proteomes" id="UP000321440">
    <property type="component" value="Unassembled WGS sequence"/>
</dbReference>
<dbReference type="Gene3D" id="3.40.630.30">
    <property type="match status" value="1"/>
</dbReference>
<dbReference type="OrthoDB" id="66776at2"/>
<evidence type="ECO:0000259" key="1">
    <source>
        <dbReference type="PROSITE" id="PS51186"/>
    </source>
</evidence>
<dbReference type="SUPFAM" id="SSF55729">
    <property type="entry name" value="Acyl-CoA N-acyltransferases (Nat)"/>
    <property type="match status" value="1"/>
</dbReference>
<name>A0A511W6J1_9BACI</name>
<organism evidence="2 3">
    <name type="scientific">Alkalibacillus haloalkaliphilus</name>
    <dbReference type="NCBI Taxonomy" id="94136"/>
    <lineage>
        <taxon>Bacteria</taxon>
        <taxon>Bacillati</taxon>
        <taxon>Bacillota</taxon>
        <taxon>Bacilli</taxon>
        <taxon>Bacillales</taxon>
        <taxon>Bacillaceae</taxon>
        <taxon>Alkalibacillus</taxon>
    </lineage>
</organism>
<dbReference type="InterPro" id="IPR000182">
    <property type="entry name" value="GNAT_dom"/>
</dbReference>
<evidence type="ECO:0000313" key="2">
    <source>
        <dbReference type="EMBL" id="GEN46607.1"/>
    </source>
</evidence>
<dbReference type="AlphaFoldDB" id="A0A511W6J1"/>
<dbReference type="Pfam" id="PF00583">
    <property type="entry name" value="Acetyltransf_1"/>
    <property type="match status" value="1"/>
</dbReference>
<dbReference type="CDD" id="cd04301">
    <property type="entry name" value="NAT_SF"/>
    <property type="match status" value="1"/>
</dbReference>
<accession>A0A511W6J1</accession>
<dbReference type="PANTHER" id="PTHR43415">
    <property type="entry name" value="SPERMIDINE N(1)-ACETYLTRANSFERASE"/>
    <property type="match status" value="1"/>
</dbReference>
<reference evidence="2 3" key="1">
    <citation type="submission" date="2019-07" db="EMBL/GenBank/DDBJ databases">
        <title>Whole genome shotgun sequence of Alkalibacillus haloalkaliphilus NBRC 103110.</title>
        <authorList>
            <person name="Hosoyama A."/>
            <person name="Uohara A."/>
            <person name="Ohji S."/>
            <person name="Ichikawa N."/>
        </authorList>
    </citation>
    <scope>NUCLEOTIDE SEQUENCE [LARGE SCALE GENOMIC DNA]</scope>
    <source>
        <strain evidence="2 3">NBRC 103110</strain>
    </source>
</reference>
<sequence>MKTVNHIKLEHFSDEYLDDLKSFELPEEQAQFTALPSKYSEVTEGQFRIVIVNENEPVGFFLLHSTERVKEYTDNPNAMLLTSLSINQTNQGKGYAKQAMLLLNEFVKTEFPNCNEIVLAVNHKNIPAQKLYSKIGYKDTGRRKMGPIGEQFIMSLSLYINGK</sequence>
<proteinExistence type="predicted"/>
<gene>
    <name evidence="2" type="ORF">AHA02nite_23830</name>
</gene>
<comment type="caution">
    <text evidence="2">The sequence shown here is derived from an EMBL/GenBank/DDBJ whole genome shotgun (WGS) entry which is preliminary data.</text>
</comment>
<dbReference type="InterPro" id="IPR016181">
    <property type="entry name" value="Acyl_CoA_acyltransferase"/>
</dbReference>
<dbReference type="GO" id="GO:0016747">
    <property type="term" value="F:acyltransferase activity, transferring groups other than amino-acyl groups"/>
    <property type="evidence" value="ECO:0007669"/>
    <property type="project" value="InterPro"/>
</dbReference>
<dbReference type="PROSITE" id="PS51186">
    <property type="entry name" value="GNAT"/>
    <property type="match status" value="1"/>
</dbReference>
<keyword evidence="3" id="KW-1185">Reference proteome</keyword>
<evidence type="ECO:0000313" key="3">
    <source>
        <dbReference type="Proteomes" id="UP000321440"/>
    </source>
</evidence>
<protein>
    <submittedName>
        <fullName evidence="2">N-acetyltransferase</fullName>
    </submittedName>
</protein>
<keyword evidence="2" id="KW-0808">Transferase</keyword>
<dbReference type="EMBL" id="BJYA01000017">
    <property type="protein sequence ID" value="GEN46607.1"/>
    <property type="molecule type" value="Genomic_DNA"/>
</dbReference>